<reference evidence="2 3" key="1">
    <citation type="submission" date="2019-04" db="EMBL/GenBank/DDBJ databases">
        <title>Genome sequencing of Clostridium botulinum Groups I-IV and Clostridium butyricum.</title>
        <authorList>
            <person name="Brunt J."/>
            <person name="Van Vliet A.H.M."/>
            <person name="Stringer S.C."/>
            <person name="Carter A.T."/>
            <person name="Peck M.W."/>
        </authorList>
    </citation>
    <scope>NUCLEOTIDE SEQUENCE [LARGE SCALE GENOMIC DNA]</scope>
    <source>
        <strain evidence="2 3">IFR 18/094</strain>
    </source>
</reference>
<evidence type="ECO:0000313" key="2">
    <source>
        <dbReference type="EMBL" id="NEZ47540.1"/>
    </source>
</evidence>
<feature type="transmembrane region" description="Helical" evidence="1">
    <location>
        <begin position="218"/>
        <end position="241"/>
    </location>
</feature>
<feature type="transmembrane region" description="Helical" evidence="1">
    <location>
        <begin position="132"/>
        <end position="155"/>
    </location>
</feature>
<dbReference type="Proteomes" id="UP000473885">
    <property type="component" value="Unassembled WGS sequence"/>
</dbReference>
<proteinExistence type="predicted"/>
<dbReference type="EMBL" id="SXDP01000008">
    <property type="protein sequence ID" value="NEZ47540.1"/>
    <property type="molecule type" value="Genomic_DNA"/>
</dbReference>
<organism evidence="2 3">
    <name type="scientific">Clostridium niameyense</name>
    <dbReference type="NCBI Taxonomy" id="1622073"/>
    <lineage>
        <taxon>Bacteria</taxon>
        <taxon>Bacillati</taxon>
        <taxon>Bacillota</taxon>
        <taxon>Clostridia</taxon>
        <taxon>Eubacteriales</taxon>
        <taxon>Clostridiaceae</taxon>
        <taxon>Clostridium</taxon>
    </lineage>
</organism>
<sequence>MGKLIKYNLKSYYKELIILISLILIGNIFFLSRENIWPREAIFMLSLMVCIFSNFIVFIWNIQVFSKDLYSDTCYLICSLPERGSSILGAKIITSFIQLVVVNIVAGLFFYINMIKIPQGYDAISRFINYKSVTLVCIFYVITYLELLLSAYFSISLSRITIKRRRFNKLGSFAIFLFIGWVLTKIEGLISTSFDKFINFNLVSNSVNLRFYMPNTSINVAGLIFNVISIVVMFLVISYLLEKKVEV</sequence>
<feature type="transmembrane region" description="Helical" evidence="1">
    <location>
        <begin position="12"/>
        <end position="30"/>
    </location>
</feature>
<protein>
    <submittedName>
        <fullName evidence="2">ABC transporter permease</fullName>
    </submittedName>
</protein>
<comment type="caution">
    <text evidence="2">The sequence shown here is derived from an EMBL/GenBank/DDBJ whole genome shotgun (WGS) entry which is preliminary data.</text>
</comment>
<gene>
    <name evidence="2" type="ORF">FDF74_10085</name>
</gene>
<evidence type="ECO:0000256" key="1">
    <source>
        <dbReference type="SAM" id="Phobius"/>
    </source>
</evidence>
<dbReference type="AlphaFoldDB" id="A0A6M0RCU4"/>
<keyword evidence="1" id="KW-1133">Transmembrane helix</keyword>
<accession>A0A6M0RCU4</accession>
<feature type="transmembrane region" description="Helical" evidence="1">
    <location>
        <begin position="42"/>
        <end position="62"/>
    </location>
</feature>
<keyword evidence="3" id="KW-1185">Reference proteome</keyword>
<feature type="transmembrane region" description="Helical" evidence="1">
    <location>
        <begin position="167"/>
        <end position="184"/>
    </location>
</feature>
<feature type="transmembrane region" description="Helical" evidence="1">
    <location>
        <begin position="92"/>
        <end position="112"/>
    </location>
</feature>
<keyword evidence="1" id="KW-0472">Membrane</keyword>
<dbReference type="RefSeq" id="WP_163249525.1">
    <property type="nucleotide sequence ID" value="NZ_SXDP01000008.1"/>
</dbReference>
<keyword evidence="1" id="KW-0812">Transmembrane</keyword>
<name>A0A6M0RCU4_9CLOT</name>
<evidence type="ECO:0000313" key="3">
    <source>
        <dbReference type="Proteomes" id="UP000473885"/>
    </source>
</evidence>